<protein>
    <recommendedName>
        <fullName evidence="4">Protein ImuB</fullName>
    </recommendedName>
</protein>
<dbReference type="GO" id="GO:0006281">
    <property type="term" value="P:DNA repair"/>
    <property type="evidence" value="ECO:0007669"/>
    <property type="project" value="TreeGrafter"/>
</dbReference>
<keyword evidence="3" id="KW-1185">Reference proteome</keyword>
<dbReference type="EMBL" id="CP000449">
    <property type="protein sequence ID" value="ABI66122.1"/>
    <property type="molecule type" value="Genomic_DNA"/>
</dbReference>
<dbReference type="CDD" id="cd03468">
    <property type="entry name" value="PolY_like"/>
    <property type="match status" value="1"/>
</dbReference>
<evidence type="ECO:0000313" key="3">
    <source>
        <dbReference type="Proteomes" id="UP000001964"/>
    </source>
</evidence>
<evidence type="ECO:0008006" key="4">
    <source>
        <dbReference type="Google" id="ProtNLM"/>
    </source>
</evidence>
<dbReference type="eggNOG" id="COG0389">
    <property type="taxonomic scope" value="Bacteria"/>
</dbReference>
<dbReference type="InterPro" id="IPR050356">
    <property type="entry name" value="SulA_CellDiv_inhibitor"/>
</dbReference>
<sequence length="449" mass="48794">MPALVTAPADDRGDIRALTALARWSGRWSPVVAPDPAGPGLDGLILDITGCTRLFGGETALLDAMMEGFAELGFSVRLAAAPTIGLAWGAARFDPDSRNRPLCIDPDTAADRLAALPVEALRLAEGVSSRLRALGLTRAGLLLQQPRAALARRFGLDLPRRLDQARGQESEPLDPIRPARAFRSSLRFAEPVPGLDPIKTALPHLVGPVCDQLTNAGRGARRLVLSLVGSNGRAVRVAIGTAAAERDSGHIIRLLGESLDRLEADFGLGVEALHLTAPSTAAFTARQARLDGTPGEEATSHLVDRLRLRLGETGVRRAASRESWSPERASGWRTADHAQDIYVTTSPGLPLKRPLLLLDRPEPVEALAEVPDGPPRVFVWRRVRHRIAHAEGPERIAPEWWRPARSGQPLLSRDYFHVETAEGHRFWLYRAGLYGRETDVPCWFVHGVS</sequence>
<dbReference type="SUPFAM" id="SSF56672">
    <property type="entry name" value="DNA/RNA polymerases"/>
    <property type="match status" value="1"/>
</dbReference>
<evidence type="ECO:0000256" key="1">
    <source>
        <dbReference type="ARBA" id="ARBA00022763"/>
    </source>
</evidence>
<dbReference type="PANTHER" id="PTHR35369:SF2">
    <property type="entry name" value="BLR3025 PROTEIN"/>
    <property type="match status" value="1"/>
</dbReference>
<dbReference type="KEGG" id="mmr:Mmar10_1830"/>
<accession>Q0ANL5</accession>
<dbReference type="STRING" id="394221.Mmar10_1830"/>
<dbReference type="AlphaFoldDB" id="Q0ANL5"/>
<dbReference type="InterPro" id="IPR043502">
    <property type="entry name" value="DNA/RNA_pol_sf"/>
</dbReference>
<reference evidence="2 3" key="1">
    <citation type="submission" date="2006-08" db="EMBL/GenBank/DDBJ databases">
        <title>Complete sequence of Maricaulis maris MCS10.</title>
        <authorList>
            <consortium name="US DOE Joint Genome Institute"/>
            <person name="Copeland A."/>
            <person name="Lucas S."/>
            <person name="Lapidus A."/>
            <person name="Barry K."/>
            <person name="Detter J.C."/>
            <person name="Glavina del Rio T."/>
            <person name="Hammon N."/>
            <person name="Israni S."/>
            <person name="Dalin E."/>
            <person name="Tice H."/>
            <person name="Pitluck S."/>
            <person name="Saunders E."/>
            <person name="Brettin T."/>
            <person name="Bruce D."/>
            <person name="Han C."/>
            <person name="Tapia R."/>
            <person name="Gilna P."/>
            <person name="Schmutz J."/>
            <person name="Larimer F."/>
            <person name="Land M."/>
            <person name="Hauser L."/>
            <person name="Kyrpides N."/>
            <person name="Mikhailova N."/>
            <person name="Viollier P."/>
            <person name="Stephens C."/>
            <person name="Richardson P."/>
        </authorList>
    </citation>
    <scope>NUCLEOTIDE SEQUENCE [LARGE SCALE GENOMIC DNA]</scope>
    <source>
        <strain evidence="2 3">MCS10</strain>
    </source>
</reference>
<evidence type="ECO:0000313" key="2">
    <source>
        <dbReference type="EMBL" id="ABI66122.1"/>
    </source>
</evidence>
<dbReference type="PANTHER" id="PTHR35369">
    <property type="entry name" value="BLR3025 PROTEIN-RELATED"/>
    <property type="match status" value="1"/>
</dbReference>
<name>Q0ANL5_MARMM</name>
<keyword evidence="1" id="KW-0227">DNA damage</keyword>
<organism evidence="2 3">
    <name type="scientific">Maricaulis maris (strain MCS10)</name>
    <name type="common">Caulobacter maris</name>
    <dbReference type="NCBI Taxonomy" id="394221"/>
    <lineage>
        <taxon>Bacteria</taxon>
        <taxon>Pseudomonadati</taxon>
        <taxon>Pseudomonadota</taxon>
        <taxon>Alphaproteobacteria</taxon>
        <taxon>Maricaulales</taxon>
        <taxon>Maricaulaceae</taxon>
        <taxon>Maricaulis</taxon>
    </lineage>
</organism>
<dbReference type="Proteomes" id="UP000001964">
    <property type="component" value="Chromosome"/>
</dbReference>
<gene>
    <name evidence="2" type="ordered locus">Mmar10_1830</name>
</gene>
<proteinExistence type="predicted"/>
<dbReference type="HOGENOM" id="CLU_028184_1_1_5"/>